<protein>
    <submittedName>
        <fullName evidence="1">Uncharacterized protein</fullName>
    </submittedName>
</protein>
<dbReference type="AlphaFoldDB" id="A0A9P8PK70"/>
<proteinExistence type="predicted"/>
<organism evidence="1 2">
    <name type="scientific">Ogataea polymorpha</name>
    <dbReference type="NCBI Taxonomy" id="460523"/>
    <lineage>
        <taxon>Eukaryota</taxon>
        <taxon>Fungi</taxon>
        <taxon>Dikarya</taxon>
        <taxon>Ascomycota</taxon>
        <taxon>Saccharomycotina</taxon>
        <taxon>Pichiomycetes</taxon>
        <taxon>Pichiales</taxon>
        <taxon>Pichiaceae</taxon>
        <taxon>Ogataea</taxon>
    </lineage>
</organism>
<dbReference type="Proteomes" id="UP000788993">
    <property type="component" value="Unassembled WGS sequence"/>
</dbReference>
<gene>
    <name evidence="1" type="ORF">OGATHE_001778</name>
</gene>
<reference evidence="1" key="2">
    <citation type="submission" date="2021-01" db="EMBL/GenBank/DDBJ databases">
        <authorList>
            <person name="Schikora-Tamarit M.A."/>
        </authorList>
    </citation>
    <scope>NUCLEOTIDE SEQUENCE</scope>
    <source>
        <strain evidence="1">NCAIM Y.01608</strain>
    </source>
</reference>
<evidence type="ECO:0000313" key="1">
    <source>
        <dbReference type="EMBL" id="KAH3673798.1"/>
    </source>
</evidence>
<sequence length="219" mass="24819">MDMVEERFSRGIFKRKVSERMHIAVDIRALQIVHVLYVLFHSFLESFVVDYRIELNNGGVDKKLGVLDKCAVKLVRLAINLVVRFPENVGCQNQRLLVAFSSSALGQQRVLHSGSAPSLSWKLILSSTSISSSFVTYFSVGVKKSLSRRTGRLPTLMLRILYRSGELVLLQKSGQVTMRNFLYKFDSNKWSGFDTAKLSESRYIMSSNELASIAKDLSW</sequence>
<accession>A0A9P8PK70</accession>
<reference evidence="1" key="1">
    <citation type="journal article" date="2021" name="Open Biol.">
        <title>Shared evolutionary footprints suggest mitochondrial oxidative damage underlies multiple complex I losses in fungi.</title>
        <authorList>
            <person name="Schikora-Tamarit M.A."/>
            <person name="Marcet-Houben M."/>
            <person name="Nosek J."/>
            <person name="Gabaldon T."/>
        </authorList>
    </citation>
    <scope>NUCLEOTIDE SEQUENCE</scope>
    <source>
        <strain evidence="1">NCAIM Y.01608</strain>
    </source>
</reference>
<dbReference type="EMBL" id="JAEUBD010000526">
    <property type="protein sequence ID" value="KAH3673798.1"/>
    <property type="molecule type" value="Genomic_DNA"/>
</dbReference>
<evidence type="ECO:0000313" key="2">
    <source>
        <dbReference type="Proteomes" id="UP000788993"/>
    </source>
</evidence>
<keyword evidence="2" id="KW-1185">Reference proteome</keyword>
<name>A0A9P8PK70_9ASCO</name>
<comment type="caution">
    <text evidence="1">The sequence shown here is derived from an EMBL/GenBank/DDBJ whole genome shotgun (WGS) entry which is preliminary data.</text>
</comment>